<dbReference type="Proteomes" id="UP000240883">
    <property type="component" value="Unassembled WGS sequence"/>
</dbReference>
<dbReference type="InterPro" id="IPR046797">
    <property type="entry name" value="PDDEXK_12"/>
</dbReference>
<sequence>MPQAEQPQVQEPIPSPTVVMAPDPSDFLSQTVFPLIDIQSEAWSLFLARVTPSNALYPSNSNIRKPVSNIQIFHSIPLGNTANTVQTYRLVKSLKVLRDWVDGDFRKWWDGFLGVRDVEAGGR</sequence>
<proteinExistence type="predicted"/>
<reference evidence="2 3" key="1">
    <citation type="journal article" date="2018" name="Front. Microbiol.">
        <title>Genome-Wide Analysis of Corynespora cassiicola Leaf Fall Disease Putative Effectors.</title>
        <authorList>
            <person name="Lopez D."/>
            <person name="Ribeiro S."/>
            <person name="Label P."/>
            <person name="Fumanal B."/>
            <person name="Venisse J.S."/>
            <person name="Kohler A."/>
            <person name="de Oliveira R.R."/>
            <person name="Labutti K."/>
            <person name="Lipzen A."/>
            <person name="Lail K."/>
            <person name="Bauer D."/>
            <person name="Ohm R.A."/>
            <person name="Barry K.W."/>
            <person name="Spatafora J."/>
            <person name="Grigoriev I.V."/>
            <person name="Martin F.M."/>
            <person name="Pujade-Renaud V."/>
        </authorList>
    </citation>
    <scope>NUCLEOTIDE SEQUENCE [LARGE SCALE GENOMIC DNA]</scope>
    <source>
        <strain evidence="2 3">Philippines</strain>
    </source>
</reference>
<dbReference type="OrthoDB" id="4161186at2759"/>
<evidence type="ECO:0000259" key="1">
    <source>
        <dbReference type="Pfam" id="PF20516"/>
    </source>
</evidence>
<accession>A0A2T2N0E7</accession>
<feature type="domain" description="PD-(D/E)XK nuclease-like" evidence="1">
    <location>
        <begin position="32"/>
        <end position="106"/>
    </location>
</feature>
<dbReference type="Pfam" id="PF20516">
    <property type="entry name" value="PDDEXK_12"/>
    <property type="match status" value="1"/>
</dbReference>
<organism evidence="2 3">
    <name type="scientific">Corynespora cassiicola Philippines</name>
    <dbReference type="NCBI Taxonomy" id="1448308"/>
    <lineage>
        <taxon>Eukaryota</taxon>
        <taxon>Fungi</taxon>
        <taxon>Dikarya</taxon>
        <taxon>Ascomycota</taxon>
        <taxon>Pezizomycotina</taxon>
        <taxon>Dothideomycetes</taxon>
        <taxon>Pleosporomycetidae</taxon>
        <taxon>Pleosporales</taxon>
        <taxon>Corynesporascaceae</taxon>
        <taxon>Corynespora</taxon>
    </lineage>
</organism>
<gene>
    <name evidence="2" type="ORF">BS50DRAFT_215583</name>
</gene>
<keyword evidence="3" id="KW-1185">Reference proteome</keyword>
<evidence type="ECO:0000313" key="2">
    <source>
        <dbReference type="EMBL" id="PSN58518.1"/>
    </source>
</evidence>
<dbReference type="EMBL" id="KZ678358">
    <property type="protein sequence ID" value="PSN58518.1"/>
    <property type="molecule type" value="Genomic_DNA"/>
</dbReference>
<evidence type="ECO:0000313" key="3">
    <source>
        <dbReference type="Proteomes" id="UP000240883"/>
    </source>
</evidence>
<protein>
    <recommendedName>
        <fullName evidence="1">PD-(D/E)XK nuclease-like domain-containing protein</fullName>
    </recommendedName>
</protein>
<dbReference type="STRING" id="1448308.A0A2T2N0E7"/>
<dbReference type="AlphaFoldDB" id="A0A2T2N0E7"/>
<name>A0A2T2N0E7_CORCC</name>